<feature type="chain" id="PRO_5012370683" evidence="1">
    <location>
        <begin position="28"/>
        <end position="149"/>
    </location>
</feature>
<dbReference type="InParanoid" id="A0A1V9XFD1"/>
<accession>A0A1V9XFD1</accession>
<proteinExistence type="predicted"/>
<evidence type="ECO:0000313" key="3">
    <source>
        <dbReference type="Proteomes" id="UP000192247"/>
    </source>
</evidence>
<dbReference type="OrthoDB" id="6490486at2759"/>
<comment type="caution">
    <text evidence="2">The sequence shown here is derived from an EMBL/GenBank/DDBJ whole genome shotgun (WGS) entry which is preliminary data.</text>
</comment>
<dbReference type="EMBL" id="MNPL01012204">
    <property type="protein sequence ID" value="OQR72257.1"/>
    <property type="molecule type" value="Genomic_DNA"/>
</dbReference>
<keyword evidence="3" id="KW-1185">Reference proteome</keyword>
<evidence type="ECO:0000256" key="1">
    <source>
        <dbReference type="SAM" id="SignalP"/>
    </source>
</evidence>
<organism evidence="2 3">
    <name type="scientific">Tropilaelaps mercedesae</name>
    <dbReference type="NCBI Taxonomy" id="418985"/>
    <lineage>
        <taxon>Eukaryota</taxon>
        <taxon>Metazoa</taxon>
        <taxon>Ecdysozoa</taxon>
        <taxon>Arthropoda</taxon>
        <taxon>Chelicerata</taxon>
        <taxon>Arachnida</taxon>
        <taxon>Acari</taxon>
        <taxon>Parasitiformes</taxon>
        <taxon>Mesostigmata</taxon>
        <taxon>Gamasina</taxon>
        <taxon>Dermanyssoidea</taxon>
        <taxon>Laelapidae</taxon>
        <taxon>Tropilaelaps</taxon>
    </lineage>
</organism>
<dbReference type="AlphaFoldDB" id="A0A1V9XFD1"/>
<protein>
    <submittedName>
        <fullName evidence="2">Uncharacterized protein</fullName>
    </submittedName>
</protein>
<keyword evidence="1" id="KW-0732">Signal</keyword>
<feature type="signal peptide" evidence="1">
    <location>
        <begin position="1"/>
        <end position="27"/>
    </location>
</feature>
<sequence length="149" mass="16810">MLVLNVNSKLLTVVALLSVLLFDRTEGQRSGGQNKYQGKRLGCFQCDADFTFNAEPYAHNHSCLAGPTDPKERDRGIAQCSQNSRYCMAEVTRVNRVLTKFSRKCAEDCDTTCIRSGFAMDIEVCTYCCETFAYCAENRNKIDNLHRNV</sequence>
<dbReference type="CDD" id="cd00117">
    <property type="entry name" value="TFP"/>
    <property type="match status" value="1"/>
</dbReference>
<dbReference type="STRING" id="418985.A0A1V9XFD1"/>
<reference evidence="2 3" key="1">
    <citation type="journal article" date="2017" name="Gigascience">
        <title>Draft genome of the honey bee ectoparasitic mite, Tropilaelaps mercedesae, is shaped by the parasitic life history.</title>
        <authorList>
            <person name="Dong X."/>
            <person name="Armstrong S.D."/>
            <person name="Xia D."/>
            <person name="Makepeace B.L."/>
            <person name="Darby A.C."/>
            <person name="Kadowaki T."/>
        </authorList>
    </citation>
    <scope>NUCLEOTIDE SEQUENCE [LARGE SCALE GENOMIC DNA]</scope>
    <source>
        <strain evidence="2">Wuxi-XJTLU</strain>
    </source>
</reference>
<gene>
    <name evidence="2" type="ORF">BIW11_10507</name>
</gene>
<dbReference type="Proteomes" id="UP000192247">
    <property type="component" value="Unassembled WGS sequence"/>
</dbReference>
<evidence type="ECO:0000313" key="2">
    <source>
        <dbReference type="EMBL" id="OQR72257.1"/>
    </source>
</evidence>
<name>A0A1V9XFD1_9ACAR</name>